<evidence type="ECO:0000313" key="2">
    <source>
        <dbReference type="Proteomes" id="UP001153069"/>
    </source>
</evidence>
<sequence length="208" mass="23119">MVAFVCHNSTAVIGSAPLPCLVNDDGAPALKKQKVSFDGPPCVINESTLAEECITHEDQVSRWWSQEDLDLIKQGAKKIITPLRKQAKEHGCFIETAHKKISLMLTNNFQELVKLGAASPDQDLRHWCARSDGRRGLERFACQEYGSMRQDDVAYTRKSVLEEQRRQRGGFAKVSPEAIANVSKTRSRRARTFSLFMGEADAQAASAP</sequence>
<dbReference type="Proteomes" id="UP001153069">
    <property type="component" value="Unassembled WGS sequence"/>
</dbReference>
<dbReference type="AlphaFoldDB" id="A0A9N8HKI7"/>
<dbReference type="EMBL" id="CAICTM010000734">
    <property type="protein sequence ID" value="CAB9515740.1"/>
    <property type="molecule type" value="Genomic_DNA"/>
</dbReference>
<evidence type="ECO:0000313" key="1">
    <source>
        <dbReference type="EMBL" id="CAB9515740.1"/>
    </source>
</evidence>
<accession>A0A9N8HKI7</accession>
<comment type="caution">
    <text evidence="1">The sequence shown here is derived from an EMBL/GenBank/DDBJ whole genome shotgun (WGS) entry which is preliminary data.</text>
</comment>
<name>A0A9N8HKI7_9STRA</name>
<keyword evidence="2" id="KW-1185">Reference proteome</keyword>
<proteinExistence type="predicted"/>
<protein>
    <submittedName>
        <fullName evidence="1">Uncharacterized protein</fullName>
    </submittedName>
</protein>
<reference evidence="1" key="1">
    <citation type="submission" date="2020-06" db="EMBL/GenBank/DDBJ databases">
        <authorList>
            <consortium name="Plant Systems Biology data submission"/>
        </authorList>
    </citation>
    <scope>NUCLEOTIDE SEQUENCE</scope>
    <source>
        <strain evidence="1">D6</strain>
    </source>
</reference>
<organism evidence="1 2">
    <name type="scientific">Seminavis robusta</name>
    <dbReference type="NCBI Taxonomy" id="568900"/>
    <lineage>
        <taxon>Eukaryota</taxon>
        <taxon>Sar</taxon>
        <taxon>Stramenopiles</taxon>
        <taxon>Ochrophyta</taxon>
        <taxon>Bacillariophyta</taxon>
        <taxon>Bacillariophyceae</taxon>
        <taxon>Bacillariophycidae</taxon>
        <taxon>Naviculales</taxon>
        <taxon>Naviculaceae</taxon>
        <taxon>Seminavis</taxon>
    </lineage>
</organism>
<gene>
    <name evidence="1" type="ORF">SEMRO_735_G194850.1</name>
</gene>